<dbReference type="InterPro" id="IPR013216">
    <property type="entry name" value="Methyltransf_11"/>
</dbReference>
<dbReference type="CDD" id="cd02440">
    <property type="entry name" value="AdoMet_MTases"/>
    <property type="match status" value="1"/>
</dbReference>
<dbReference type="PANTHER" id="PTHR42912:SF80">
    <property type="entry name" value="METHYLTRANSFERASE DOMAIN-CONTAINING PROTEIN"/>
    <property type="match status" value="1"/>
</dbReference>
<accession>A0ABX9XXI3</accession>
<dbReference type="Gene3D" id="3.40.50.150">
    <property type="entry name" value="Vaccinia Virus protein VP39"/>
    <property type="match status" value="1"/>
</dbReference>
<evidence type="ECO:0000259" key="1">
    <source>
        <dbReference type="Pfam" id="PF08241"/>
    </source>
</evidence>
<dbReference type="EMBL" id="QGTA01000260">
    <property type="protein sequence ID" value="RQW87811.1"/>
    <property type="molecule type" value="Genomic_DNA"/>
</dbReference>
<proteinExistence type="predicted"/>
<dbReference type="GO" id="GO:0008168">
    <property type="term" value="F:methyltransferase activity"/>
    <property type="evidence" value="ECO:0007669"/>
    <property type="project" value="UniProtKB-KW"/>
</dbReference>
<dbReference type="RefSeq" id="WP_064448016.1">
    <property type="nucleotide sequence ID" value="NZ_JBEZEQ010000001.1"/>
</dbReference>
<name>A0ABX9XXI3_MICCH</name>
<comment type="caution">
    <text evidence="2">The sequence shown here is derived from an EMBL/GenBank/DDBJ whole genome shotgun (WGS) entry which is preliminary data.</text>
</comment>
<organism evidence="2 3">
    <name type="scientific">Micromonospora chalcea</name>
    <dbReference type="NCBI Taxonomy" id="1874"/>
    <lineage>
        <taxon>Bacteria</taxon>
        <taxon>Bacillati</taxon>
        <taxon>Actinomycetota</taxon>
        <taxon>Actinomycetes</taxon>
        <taxon>Micromonosporales</taxon>
        <taxon>Micromonosporaceae</taxon>
        <taxon>Micromonospora</taxon>
    </lineage>
</organism>
<gene>
    <name evidence="2" type="ORF">DLJ60_25740</name>
</gene>
<keyword evidence="3" id="KW-1185">Reference proteome</keyword>
<dbReference type="SUPFAM" id="SSF53335">
    <property type="entry name" value="S-adenosyl-L-methionine-dependent methyltransferases"/>
    <property type="match status" value="1"/>
</dbReference>
<keyword evidence="2" id="KW-0808">Transferase</keyword>
<protein>
    <submittedName>
        <fullName evidence="2">Methyltransferase domain-containing protein</fullName>
    </submittedName>
</protein>
<dbReference type="Proteomes" id="UP000274694">
    <property type="component" value="Unassembled WGS sequence"/>
</dbReference>
<dbReference type="InterPro" id="IPR029063">
    <property type="entry name" value="SAM-dependent_MTases_sf"/>
</dbReference>
<feature type="domain" description="Methyltransferase type 11" evidence="1">
    <location>
        <begin position="53"/>
        <end position="141"/>
    </location>
</feature>
<keyword evidence="2" id="KW-0489">Methyltransferase</keyword>
<evidence type="ECO:0000313" key="2">
    <source>
        <dbReference type="EMBL" id="RQW87811.1"/>
    </source>
</evidence>
<dbReference type="InterPro" id="IPR050508">
    <property type="entry name" value="Methyltransf_Superfamily"/>
</dbReference>
<evidence type="ECO:0000313" key="3">
    <source>
        <dbReference type="Proteomes" id="UP000274694"/>
    </source>
</evidence>
<sequence length="257" mass="27815">MTGDATASARATSQYATTTGNLTARIALHAYGTNPQSWFAWLGERLPLARDVLEVGAGTGELWHRIGPRRRLTLTDFSPAMCARLREVPGARVLRCDATYLPFRAGTVDAVIANSMLYHLDDPDAALREFARVLRPGGRLAVAVNGRDHMAELNTLGPVIGCPDLAVRFHHRNDVTAEATPARVAAHFTDVTVERYPDELVVPAAEPILAYIVSMIGPLTVAEESAARAAIEARIDAEGAFRVRKHTVLISATRGSR</sequence>
<dbReference type="Pfam" id="PF08241">
    <property type="entry name" value="Methyltransf_11"/>
    <property type="match status" value="1"/>
</dbReference>
<dbReference type="PANTHER" id="PTHR42912">
    <property type="entry name" value="METHYLTRANSFERASE"/>
    <property type="match status" value="1"/>
</dbReference>
<dbReference type="GO" id="GO:0032259">
    <property type="term" value="P:methylation"/>
    <property type="evidence" value="ECO:0007669"/>
    <property type="project" value="UniProtKB-KW"/>
</dbReference>
<reference evidence="2 3" key="1">
    <citation type="submission" date="2018-05" db="EMBL/GenBank/DDBJ databases">
        <title>Micromonospora from Atacama Desert.</title>
        <authorList>
            <person name="Carro L."/>
            <person name="Goodfellow M."/>
            <person name="Klenk H.-P."/>
        </authorList>
    </citation>
    <scope>NUCLEOTIDE SEQUENCE [LARGE SCALE GENOMIC DNA]</scope>
    <source>
        <strain evidence="2 3">LB41</strain>
    </source>
</reference>